<feature type="compositionally biased region" description="Low complexity" evidence="1">
    <location>
        <begin position="110"/>
        <end position="129"/>
    </location>
</feature>
<feature type="region of interest" description="Disordered" evidence="1">
    <location>
        <begin position="110"/>
        <end position="133"/>
    </location>
</feature>
<feature type="transmembrane region" description="Helical" evidence="2">
    <location>
        <begin position="522"/>
        <end position="542"/>
    </location>
</feature>
<evidence type="ECO:0000256" key="2">
    <source>
        <dbReference type="SAM" id="Phobius"/>
    </source>
</evidence>
<keyword evidence="3" id="KW-0808">Transferase</keyword>
<dbReference type="AlphaFoldDB" id="A0A7J6LBR7"/>
<gene>
    <name evidence="3" type="primary">ADCK2_1</name>
    <name evidence="3" type="ORF">FOL46_007735</name>
</gene>
<feature type="compositionally biased region" description="Polar residues" evidence="1">
    <location>
        <begin position="332"/>
        <end position="347"/>
    </location>
</feature>
<organism evidence="3 4">
    <name type="scientific">Perkinsus olseni</name>
    <name type="common">Perkinsus atlanticus</name>
    <dbReference type="NCBI Taxonomy" id="32597"/>
    <lineage>
        <taxon>Eukaryota</taxon>
        <taxon>Sar</taxon>
        <taxon>Alveolata</taxon>
        <taxon>Perkinsozoa</taxon>
        <taxon>Perkinsea</taxon>
        <taxon>Perkinsida</taxon>
        <taxon>Perkinsidae</taxon>
        <taxon>Perkinsus</taxon>
    </lineage>
</organism>
<dbReference type="GO" id="GO:0016301">
    <property type="term" value="F:kinase activity"/>
    <property type="evidence" value="ECO:0007669"/>
    <property type="project" value="UniProtKB-KW"/>
</dbReference>
<feature type="region of interest" description="Disordered" evidence="1">
    <location>
        <begin position="187"/>
        <end position="439"/>
    </location>
</feature>
<accession>A0A7J6LBR7</accession>
<feature type="compositionally biased region" description="Low complexity" evidence="1">
    <location>
        <begin position="187"/>
        <end position="211"/>
    </location>
</feature>
<keyword evidence="2" id="KW-0812">Transmembrane</keyword>
<dbReference type="Proteomes" id="UP000572268">
    <property type="component" value="Unassembled WGS sequence"/>
</dbReference>
<reference evidence="3 4" key="1">
    <citation type="submission" date="2020-04" db="EMBL/GenBank/DDBJ databases">
        <title>Perkinsus olseni comparative genomics.</title>
        <authorList>
            <person name="Bogema D.R."/>
        </authorList>
    </citation>
    <scope>NUCLEOTIDE SEQUENCE [LARGE SCALE GENOMIC DNA]</scope>
    <source>
        <strain evidence="3">ATCC PRA-31</strain>
    </source>
</reference>
<keyword evidence="3" id="KW-0418">Kinase</keyword>
<name>A0A7J6LBR7_PEROL</name>
<proteinExistence type="predicted"/>
<comment type="caution">
    <text evidence="3">The sequence shown here is derived from an EMBL/GenBank/DDBJ whole genome shotgun (WGS) entry which is preliminary data.</text>
</comment>
<evidence type="ECO:0000313" key="3">
    <source>
        <dbReference type="EMBL" id="KAF4656662.1"/>
    </source>
</evidence>
<sequence length="578" mass="61591">MMDYQAAAAAVTAAAYYQQQQYYYQQQAAAMLAMQQQQQQATGLRPQQQQSTPAAAQVLYSPAQYTAGYVPSPNAMGYYYQQQQQQQQQQGATTQQNATPIYYNPTATAAGTAAEADPSSSSTSSSAAMAPPPAPTQASYYYYDPNAGSRQGVVAPAPQATAQAYYYYYQPQQQQFIPAYYPTAQQQQEQQATTTQDQLSEQQQHQQQPDAGGEEEGSSIGAADGDEKQLSVDDQQQQQQPAVITADASDESGGKTADGDGGRKRPGLIAKLTTPIQKKNPDLVDHHGKEHSTSMEKGIGLMEGGQEDSSAHQGNNDDKGAAVHTGFDVKISASSVPGESNVAQHQGATTDTYADDHAKKATTTTPSSSDAGLVHQKTPRSEVAPAGTAVAAAATSVSPSSPSTARKPTGLVSAWGTRLPGKEVGNGSSDSGNTRDNTTGSAVAAPVVATSKGTIPIHFMEAMQIMAGNKPISPDLDVKTLEEWEATAGSRPLPLCQEHPALRQPRYRPMGMKNPSQTRVCYLNAMIQVLLPITGLMTYLSLAMSTMREKEKDKYPWTRAIASACRPFFQPPPPPPAP</sequence>
<feature type="compositionally biased region" description="Basic and acidic residues" evidence="1">
    <location>
        <begin position="279"/>
        <end position="294"/>
    </location>
</feature>
<evidence type="ECO:0000313" key="4">
    <source>
        <dbReference type="Proteomes" id="UP000572268"/>
    </source>
</evidence>
<feature type="compositionally biased region" description="Low complexity" evidence="1">
    <location>
        <begin position="383"/>
        <end position="405"/>
    </location>
</feature>
<feature type="non-terminal residue" evidence="3">
    <location>
        <position position="578"/>
    </location>
</feature>
<keyword evidence="2" id="KW-1133">Transmembrane helix</keyword>
<keyword evidence="2" id="KW-0472">Membrane</keyword>
<evidence type="ECO:0000256" key="1">
    <source>
        <dbReference type="SAM" id="MobiDB-lite"/>
    </source>
</evidence>
<feature type="compositionally biased region" description="Polar residues" evidence="1">
    <location>
        <begin position="426"/>
        <end position="439"/>
    </location>
</feature>
<protein>
    <submittedName>
        <fullName evidence="3">AarF domain containing kinase 2</fullName>
    </submittedName>
</protein>
<dbReference type="EMBL" id="JABANN010000566">
    <property type="protein sequence ID" value="KAF4656662.1"/>
    <property type="molecule type" value="Genomic_DNA"/>
</dbReference>